<proteinExistence type="predicted"/>
<organism evidence="2 3">
    <name type="scientific">Ramlibacter algicola</name>
    <dbReference type="NCBI Taxonomy" id="2795217"/>
    <lineage>
        <taxon>Bacteria</taxon>
        <taxon>Pseudomonadati</taxon>
        <taxon>Pseudomonadota</taxon>
        <taxon>Betaproteobacteria</taxon>
        <taxon>Burkholderiales</taxon>
        <taxon>Comamonadaceae</taxon>
        <taxon>Ramlibacter</taxon>
    </lineage>
</organism>
<name>A0A934Q0D4_9BURK</name>
<evidence type="ECO:0000256" key="1">
    <source>
        <dbReference type="SAM" id="Phobius"/>
    </source>
</evidence>
<evidence type="ECO:0000313" key="2">
    <source>
        <dbReference type="EMBL" id="MBK0392327.1"/>
    </source>
</evidence>
<keyword evidence="1" id="KW-0812">Transmembrane</keyword>
<accession>A0A934Q0D4</accession>
<keyword evidence="1" id="KW-1133">Transmembrane helix</keyword>
<comment type="caution">
    <text evidence="2">The sequence shown here is derived from an EMBL/GenBank/DDBJ whole genome shotgun (WGS) entry which is preliminary data.</text>
</comment>
<evidence type="ECO:0000313" key="3">
    <source>
        <dbReference type="Proteomes" id="UP000617041"/>
    </source>
</evidence>
<keyword evidence="3" id="KW-1185">Reference proteome</keyword>
<dbReference type="EMBL" id="JAEDAO010000001">
    <property type="protein sequence ID" value="MBK0392327.1"/>
    <property type="molecule type" value="Genomic_DNA"/>
</dbReference>
<feature type="transmembrane region" description="Helical" evidence="1">
    <location>
        <begin position="16"/>
        <end position="38"/>
    </location>
</feature>
<gene>
    <name evidence="2" type="ORF">I8E28_06975</name>
</gene>
<sequence>MVLIPQGWPGASRPTAVLVLAAVAIAAVVVASWIGSLVSQTASRMQPAPETSSIGALISEFKAIDLVPALPSLAPNAEDAAAAPTF</sequence>
<protein>
    <submittedName>
        <fullName evidence="2">Uncharacterized protein</fullName>
    </submittedName>
</protein>
<dbReference type="AlphaFoldDB" id="A0A934Q0D4"/>
<keyword evidence="1" id="KW-0472">Membrane</keyword>
<dbReference type="Proteomes" id="UP000617041">
    <property type="component" value="Unassembled WGS sequence"/>
</dbReference>
<dbReference type="RefSeq" id="WP_200787267.1">
    <property type="nucleotide sequence ID" value="NZ_JAEDAO010000001.1"/>
</dbReference>
<reference evidence="2" key="1">
    <citation type="submission" date="2020-12" db="EMBL/GenBank/DDBJ databases">
        <title>Ramlibacter sp. nov., isolated from a freshwater alga, Cryptomonas.</title>
        <authorList>
            <person name="Kim H.M."/>
            <person name="Jeon C.O."/>
        </authorList>
    </citation>
    <scope>NUCLEOTIDE SEQUENCE</scope>
    <source>
        <strain evidence="2">CrO1</strain>
    </source>
</reference>